<geneLocation type="plasmid" evidence="2 3">
    <name>p2Cn27606</name>
</geneLocation>
<dbReference type="RefSeq" id="WP_039222587.1">
    <property type="nucleotide sequence ID" value="NZ_CM003350.1"/>
</dbReference>
<organism evidence="2 3">
    <name type="scientific">Clostridium novyi B str. ATCC 27606</name>
    <dbReference type="NCBI Taxonomy" id="1443123"/>
    <lineage>
        <taxon>Bacteria</taxon>
        <taxon>Bacillati</taxon>
        <taxon>Bacillota</taxon>
        <taxon>Clostridia</taxon>
        <taxon>Eubacteriales</taxon>
        <taxon>Clostridiaceae</taxon>
        <taxon>Clostridium</taxon>
    </lineage>
</organism>
<dbReference type="EMBL" id="JENW01000167">
    <property type="protein sequence ID" value="KEI11497.1"/>
    <property type="molecule type" value="Genomic_DNA"/>
</dbReference>
<accession>A0AA40M4E0</accession>
<dbReference type="Pfam" id="PF06810">
    <property type="entry name" value="Phage_scaffold"/>
    <property type="match status" value="1"/>
</dbReference>
<evidence type="ECO:0000313" key="3">
    <source>
        <dbReference type="Proteomes" id="UP000027770"/>
    </source>
</evidence>
<keyword evidence="1" id="KW-0175">Coiled coil</keyword>
<sequence>MPKLNEILGEESFKQLPEELRKKYKDIDLVDSSNYVEKKELETANEAIKQYKKDIKKRDKDLEDLQGKIKDNEELNIEIENLKAANKKASEDYEAKLNQISFDTKFEKAIAGYKAKNPKALRALLDMEKVKLVDDTFIGLEEQVNTLKESDAYLFEAEQTGGTGNIAGGSSSMIDSEDEKLSIGARLAKERTEATKVAEAQNKFFS</sequence>
<dbReference type="Proteomes" id="UP000027770">
    <property type="component" value="Plasmid p2Cn27606"/>
</dbReference>
<protein>
    <submittedName>
        <fullName evidence="2">Phage scaffold protein</fullName>
    </submittedName>
</protein>
<comment type="caution">
    <text evidence="2">The sequence shown here is derived from an EMBL/GenBank/DDBJ whole genome shotgun (WGS) entry which is preliminary data.</text>
</comment>
<evidence type="ECO:0000313" key="2">
    <source>
        <dbReference type="EMBL" id="KEI11497.1"/>
    </source>
</evidence>
<name>A0AA40M4E0_CLONO</name>
<reference evidence="3" key="1">
    <citation type="journal article" date="2014" name="PLoS ONE">
        <title>Plasmidome interchange between Clostridium botulinum, Clostridium novyi and Clostridium haemolyticum converts strains of independent lineages into distinctly different pathogens.</title>
        <authorList>
            <person name="Skarin H."/>
            <person name="Segerman B."/>
        </authorList>
    </citation>
    <scope>NUCLEOTIDE SEQUENCE [LARGE SCALE GENOMIC DNA]</scope>
    <source>
        <strain evidence="3">ATCC 27606</strain>
    </source>
</reference>
<keyword evidence="3" id="KW-1185">Reference proteome</keyword>
<proteinExistence type="predicted"/>
<keyword evidence="2" id="KW-0614">Plasmid</keyword>
<dbReference type="InterPro" id="IPR009636">
    <property type="entry name" value="SCAF"/>
</dbReference>
<gene>
    <name evidence="2" type="ORF">Z959_p0063</name>
</gene>
<feature type="coiled-coil region" evidence="1">
    <location>
        <begin position="38"/>
        <end position="99"/>
    </location>
</feature>
<dbReference type="AlphaFoldDB" id="A0AA40M4E0"/>
<evidence type="ECO:0000256" key="1">
    <source>
        <dbReference type="SAM" id="Coils"/>
    </source>
</evidence>